<dbReference type="Pfam" id="PF01740">
    <property type="entry name" value="STAS"/>
    <property type="match status" value="1"/>
</dbReference>
<dbReference type="GO" id="GO:0016020">
    <property type="term" value="C:membrane"/>
    <property type="evidence" value="ECO:0007669"/>
    <property type="project" value="UniProtKB-SubCell"/>
</dbReference>
<keyword evidence="8" id="KW-1185">Reference proteome</keyword>
<dbReference type="InterPro" id="IPR001902">
    <property type="entry name" value="SLC26A/SulP_fam"/>
</dbReference>
<accession>A0A6G1LAD8</accession>
<dbReference type="EMBL" id="ML995830">
    <property type="protein sequence ID" value="KAF2769901.1"/>
    <property type="molecule type" value="Genomic_DNA"/>
</dbReference>
<evidence type="ECO:0000256" key="5">
    <source>
        <dbReference type="SAM" id="Phobius"/>
    </source>
</evidence>
<dbReference type="GO" id="GO:0055085">
    <property type="term" value="P:transmembrane transport"/>
    <property type="evidence" value="ECO:0007669"/>
    <property type="project" value="InterPro"/>
</dbReference>
<feature type="transmembrane region" description="Helical" evidence="5">
    <location>
        <begin position="405"/>
        <end position="425"/>
    </location>
</feature>
<reference evidence="7" key="1">
    <citation type="journal article" date="2020" name="Stud. Mycol.">
        <title>101 Dothideomycetes genomes: a test case for predicting lifestyles and emergence of pathogens.</title>
        <authorList>
            <person name="Haridas S."/>
            <person name="Albert R."/>
            <person name="Binder M."/>
            <person name="Bloem J."/>
            <person name="Labutti K."/>
            <person name="Salamov A."/>
            <person name="Andreopoulos B."/>
            <person name="Baker S."/>
            <person name="Barry K."/>
            <person name="Bills G."/>
            <person name="Bluhm B."/>
            <person name="Cannon C."/>
            <person name="Castanera R."/>
            <person name="Culley D."/>
            <person name="Daum C."/>
            <person name="Ezra D."/>
            <person name="Gonzalez J."/>
            <person name="Henrissat B."/>
            <person name="Kuo A."/>
            <person name="Liang C."/>
            <person name="Lipzen A."/>
            <person name="Lutzoni F."/>
            <person name="Magnuson J."/>
            <person name="Mondo S."/>
            <person name="Nolan M."/>
            <person name="Ohm R."/>
            <person name="Pangilinan J."/>
            <person name="Park H.-J."/>
            <person name="Ramirez L."/>
            <person name="Alfaro M."/>
            <person name="Sun H."/>
            <person name="Tritt A."/>
            <person name="Yoshinaga Y."/>
            <person name="Zwiers L.-H."/>
            <person name="Turgeon B."/>
            <person name="Goodwin S."/>
            <person name="Spatafora J."/>
            <person name="Crous P."/>
            <person name="Grigoriev I."/>
        </authorList>
    </citation>
    <scope>NUCLEOTIDE SEQUENCE</scope>
    <source>
        <strain evidence="7">CBS 116005</strain>
    </source>
</reference>
<dbReference type="Pfam" id="PF00916">
    <property type="entry name" value="Sulfate_transp"/>
    <property type="match status" value="1"/>
</dbReference>
<evidence type="ECO:0000259" key="6">
    <source>
        <dbReference type="PROSITE" id="PS50801"/>
    </source>
</evidence>
<proteinExistence type="predicted"/>
<dbReference type="Proteomes" id="UP000799436">
    <property type="component" value="Unassembled WGS sequence"/>
</dbReference>
<dbReference type="PANTHER" id="PTHR11814">
    <property type="entry name" value="SULFATE TRANSPORTER"/>
    <property type="match status" value="1"/>
</dbReference>
<dbReference type="SUPFAM" id="SSF52091">
    <property type="entry name" value="SpoIIaa-like"/>
    <property type="match status" value="1"/>
</dbReference>
<feature type="transmembrane region" description="Helical" evidence="5">
    <location>
        <begin position="437"/>
        <end position="464"/>
    </location>
</feature>
<dbReference type="InterPro" id="IPR036513">
    <property type="entry name" value="STAS_dom_sf"/>
</dbReference>
<dbReference type="AlphaFoldDB" id="A0A6G1LAD8"/>
<feature type="transmembrane region" description="Helical" evidence="5">
    <location>
        <begin position="246"/>
        <end position="269"/>
    </location>
</feature>
<dbReference type="OrthoDB" id="288203at2759"/>
<feature type="transmembrane region" description="Helical" evidence="5">
    <location>
        <begin position="166"/>
        <end position="188"/>
    </location>
</feature>
<feature type="transmembrane region" description="Helical" evidence="5">
    <location>
        <begin position="337"/>
        <end position="358"/>
    </location>
</feature>
<sequence length="660" mass="72546">MAGLRQRQRLHPRQCIVCRDAGEAYGTEQVILKDKLPSCARYAATAATTVHATNYLVSKLPIVKWLPSYSPVWLFNDVLAGITIGVLLVPQSLSYATIAKLPPSYGHSSDLTAGPTAIMGLLTGEVMEDLTGEYYSPIVIASAAAFWTGIYALILGLFRLGFLLDFIPLPVLSGYVSGSAITIILHQLHKLFGEAKSGVSTADRIKYFFTELPNTNWRAFLIGASGIVMLIALQEMGRRLGTQYKGLWFIAMARNALALVLFTSISYGVNKDLVKPLFPVAEVGSATVFPPAVLDTQLLRKTAGPSLAVFIAAALEHLAIGKAFGRRHGYGIDQDQEFTYVGAINLFGSFFSCMPVTGGFSRTAVNSEAGVKSPLSGLVVSTCVLISIYAFTEAFYWIPKATLSAIIIIAVCQIIVPPRVFWHYWKTSFLDFAGAMIAFWVVLFVNVEIGIFAGVGLSMSCLLLQLAFPRVTLVTSANIANFYPQGHIESFLLQANKRFTLCSDMMVFVLQDAVLFPNAARVAKEITRQIYVYSTPANGPFQSVSRDKDRLWNDSRGKMVEKLRRQAGMTSDSFLPSITLVVLDMTRVSHIDITGMQALADIHSSLKEWSGQDAELRFTGLNEDVKERFSRAAEIPNQCVMRMRAVFLDYHDRLVTNLSP</sequence>
<keyword evidence="4 5" id="KW-0472">Membrane</keyword>
<keyword evidence="3 5" id="KW-1133">Transmembrane helix</keyword>
<evidence type="ECO:0000256" key="4">
    <source>
        <dbReference type="ARBA" id="ARBA00023136"/>
    </source>
</evidence>
<feature type="transmembrane region" description="Helical" evidence="5">
    <location>
        <begin position="307"/>
        <end position="325"/>
    </location>
</feature>
<feature type="transmembrane region" description="Helical" evidence="5">
    <location>
        <begin position="378"/>
        <end position="398"/>
    </location>
</feature>
<gene>
    <name evidence="7" type="ORF">EJ03DRAFT_343145</name>
</gene>
<feature type="transmembrane region" description="Helical" evidence="5">
    <location>
        <begin position="134"/>
        <end position="154"/>
    </location>
</feature>
<dbReference type="InterPro" id="IPR011547">
    <property type="entry name" value="SLC26A/SulP_dom"/>
</dbReference>
<protein>
    <recommendedName>
        <fullName evidence="6">STAS domain-containing protein</fullName>
    </recommendedName>
</protein>
<feature type="transmembrane region" description="Helical" evidence="5">
    <location>
        <begin position="217"/>
        <end position="234"/>
    </location>
</feature>
<dbReference type="InterPro" id="IPR002645">
    <property type="entry name" value="STAS_dom"/>
</dbReference>
<evidence type="ECO:0000313" key="7">
    <source>
        <dbReference type="EMBL" id="KAF2769901.1"/>
    </source>
</evidence>
<feature type="transmembrane region" description="Helical" evidence="5">
    <location>
        <begin position="72"/>
        <end position="93"/>
    </location>
</feature>
<dbReference type="CDD" id="cd07042">
    <property type="entry name" value="STAS_SulP_like_sulfate_transporter"/>
    <property type="match status" value="1"/>
</dbReference>
<dbReference type="PROSITE" id="PS50801">
    <property type="entry name" value="STAS"/>
    <property type="match status" value="1"/>
</dbReference>
<comment type="subcellular location">
    <subcellularLocation>
        <location evidence="1">Membrane</location>
        <topology evidence="1">Multi-pass membrane protein</topology>
    </subcellularLocation>
</comment>
<dbReference type="Gene3D" id="3.30.750.24">
    <property type="entry name" value="STAS domain"/>
    <property type="match status" value="1"/>
</dbReference>
<name>A0A6G1LAD8_9PEZI</name>
<evidence type="ECO:0000256" key="1">
    <source>
        <dbReference type="ARBA" id="ARBA00004141"/>
    </source>
</evidence>
<evidence type="ECO:0000256" key="2">
    <source>
        <dbReference type="ARBA" id="ARBA00022692"/>
    </source>
</evidence>
<evidence type="ECO:0000313" key="8">
    <source>
        <dbReference type="Proteomes" id="UP000799436"/>
    </source>
</evidence>
<dbReference type="NCBIfam" id="TIGR00815">
    <property type="entry name" value="sulP"/>
    <property type="match status" value="1"/>
</dbReference>
<feature type="domain" description="STAS" evidence="6">
    <location>
        <begin position="495"/>
        <end position="657"/>
    </location>
</feature>
<keyword evidence="2 5" id="KW-0812">Transmembrane</keyword>
<organism evidence="7 8">
    <name type="scientific">Teratosphaeria nubilosa</name>
    <dbReference type="NCBI Taxonomy" id="161662"/>
    <lineage>
        <taxon>Eukaryota</taxon>
        <taxon>Fungi</taxon>
        <taxon>Dikarya</taxon>
        <taxon>Ascomycota</taxon>
        <taxon>Pezizomycotina</taxon>
        <taxon>Dothideomycetes</taxon>
        <taxon>Dothideomycetidae</taxon>
        <taxon>Mycosphaerellales</taxon>
        <taxon>Teratosphaeriaceae</taxon>
        <taxon>Teratosphaeria</taxon>
    </lineage>
</organism>
<evidence type="ECO:0000256" key="3">
    <source>
        <dbReference type="ARBA" id="ARBA00022989"/>
    </source>
</evidence>